<dbReference type="Gene3D" id="2.20.25.240">
    <property type="match status" value="3"/>
</dbReference>
<dbReference type="GO" id="GO:0008270">
    <property type="term" value="F:zinc ion binding"/>
    <property type="evidence" value="ECO:0007669"/>
    <property type="project" value="UniProtKB-KW"/>
</dbReference>
<evidence type="ECO:0000256" key="3">
    <source>
        <dbReference type="ARBA" id="ARBA00022833"/>
    </source>
</evidence>
<comment type="caution">
    <text evidence="5">The sequence shown here is derived from an EMBL/GenBank/DDBJ whole genome shotgun (WGS) entry which is preliminary data.</text>
</comment>
<evidence type="ECO:0000313" key="6">
    <source>
        <dbReference type="Proteomes" id="UP000037510"/>
    </source>
</evidence>
<feature type="domain" description="FLYWCH-type" evidence="4">
    <location>
        <begin position="8"/>
        <end position="56"/>
    </location>
</feature>
<evidence type="ECO:0000256" key="1">
    <source>
        <dbReference type="ARBA" id="ARBA00022723"/>
    </source>
</evidence>
<dbReference type="EMBL" id="JTDY01003020">
    <property type="protein sequence ID" value="KOB70297.1"/>
    <property type="molecule type" value="Genomic_DNA"/>
</dbReference>
<organism evidence="5 6">
    <name type="scientific">Operophtera brumata</name>
    <name type="common">Winter moth</name>
    <name type="synonym">Phalaena brumata</name>
    <dbReference type="NCBI Taxonomy" id="104452"/>
    <lineage>
        <taxon>Eukaryota</taxon>
        <taxon>Metazoa</taxon>
        <taxon>Ecdysozoa</taxon>
        <taxon>Arthropoda</taxon>
        <taxon>Hexapoda</taxon>
        <taxon>Insecta</taxon>
        <taxon>Pterygota</taxon>
        <taxon>Neoptera</taxon>
        <taxon>Endopterygota</taxon>
        <taxon>Lepidoptera</taxon>
        <taxon>Glossata</taxon>
        <taxon>Ditrysia</taxon>
        <taxon>Geometroidea</taxon>
        <taxon>Geometridae</taxon>
        <taxon>Larentiinae</taxon>
        <taxon>Operophtera</taxon>
    </lineage>
</organism>
<keyword evidence="1" id="KW-0479">Metal-binding</keyword>
<keyword evidence="6" id="KW-1185">Reference proteome</keyword>
<evidence type="ECO:0000313" key="5">
    <source>
        <dbReference type="EMBL" id="KOB70297.1"/>
    </source>
</evidence>
<dbReference type="Proteomes" id="UP000037510">
    <property type="component" value="Unassembled WGS sequence"/>
</dbReference>
<gene>
    <name evidence="5" type="ORF">OBRU01_15539</name>
</gene>
<reference evidence="5 6" key="1">
    <citation type="journal article" date="2015" name="Genome Biol. Evol.">
        <title>The genome of winter moth (Operophtera brumata) provides a genomic perspective on sexual dimorphism and phenology.</title>
        <authorList>
            <person name="Derks M.F."/>
            <person name="Smit S."/>
            <person name="Salis L."/>
            <person name="Schijlen E."/>
            <person name="Bossers A."/>
            <person name="Mateman C."/>
            <person name="Pijl A.S."/>
            <person name="de Ridder D."/>
            <person name="Groenen M.A."/>
            <person name="Visser M.E."/>
            <person name="Megens H.J."/>
        </authorList>
    </citation>
    <scope>NUCLEOTIDE SEQUENCE [LARGE SCALE GENOMIC DNA]</scope>
    <source>
        <strain evidence="5">WM2013NL</strain>
        <tissue evidence="5">Head and thorax</tissue>
    </source>
</reference>
<evidence type="ECO:0000256" key="2">
    <source>
        <dbReference type="ARBA" id="ARBA00022771"/>
    </source>
</evidence>
<accession>A0A0L7L497</accession>
<sequence length="207" mass="24138">MSFIELVDGRPILLLNGFPYYKKETTKNGVRWCCNKSYCNAFVHTSSDCNQIIRTEVNMSLIELVDGRPILLLKGFPYYKKKTTKKGVRWCCNKTYCNAFVHTLSDFKQIIRTFIFADYKTIHITEVDTRFIELIDGKQILLLNGFPFYKKTTTTKGVRWNCNKSYCKAFVQLSLDFSCIIRSLCDHDHSPTKYIQSAVCGKYIRLR</sequence>
<evidence type="ECO:0000259" key="4">
    <source>
        <dbReference type="Pfam" id="PF04500"/>
    </source>
</evidence>
<keyword evidence="2" id="KW-0863">Zinc-finger</keyword>
<keyword evidence="3" id="KW-0862">Zinc</keyword>
<protein>
    <recommendedName>
        <fullName evidence="4">FLYWCH-type domain-containing protein</fullName>
    </recommendedName>
</protein>
<proteinExistence type="predicted"/>
<dbReference type="Pfam" id="PF04500">
    <property type="entry name" value="FLYWCH"/>
    <property type="match status" value="1"/>
</dbReference>
<dbReference type="InterPro" id="IPR007588">
    <property type="entry name" value="Znf_FLYWCH"/>
</dbReference>
<dbReference type="AlphaFoldDB" id="A0A0L7L497"/>
<name>A0A0L7L497_OPEBR</name>